<dbReference type="Pfam" id="PF01547">
    <property type="entry name" value="SBP_bac_1"/>
    <property type="match status" value="1"/>
</dbReference>
<reference evidence="1 2" key="1">
    <citation type="journal article" date="2019" name="Syst. Appl. Microbiol.">
        <title>Characterization of Bifidobacterium species in feaces of the Egyptian fruit bat: Description of B. vespertilionis sp. nov. and B. rousetti sp. nov.</title>
        <authorList>
            <person name="Modesto M."/>
            <person name="Satti M."/>
            <person name="Watanabe K."/>
            <person name="Puglisi E."/>
            <person name="Morelli L."/>
            <person name="Huang C.-H."/>
            <person name="Liou J.-S."/>
            <person name="Miyashita M."/>
            <person name="Tamura T."/>
            <person name="Saito S."/>
            <person name="Mori K."/>
            <person name="Huang L."/>
            <person name="Sciavilla P."/>
            <person name="Sandri C."/>
            <person name="Spiezio C."/>
            <person name="Vitali F."/>
            <person name="Cavalieri D."/>
            <person name="Perpetuini G."/>
            <person name="Tofalo R."/>
            <person name="Bonetti A."/>
            <person name="Arita M."/>
            <person name="Mattarelli P."/>
        </authorList>
    </citation>
    <scope>NUCLEOTIDE SEQUENCE [LARGE SCALE GENOMIC DNA]</scope>
    <source>
        <strain evidence="1 2">RST27</strain>
    </source>
</reference>
<dbReference type="InterPro" id="IPR006059">
    <property type="entry name" value="SBP"/>
</dbReference>
<dbReference type="InterPro" id="IPR050490">
    <property type="entry name" value="Bact_solute-bd_prot1"/>
</dbReference>
<proteinExistence type="predicted"/>
<dbReference type="Gene3D" id="3.40.190.10">
    <property type="entry name" value="Periplasmic binding protein-like II"/>
    <property type="match status" value="1"/>
</dbReference>
<dbReference type="AlphaFoldDB" id="A0A5M9ZBG2"/>
<accession>A0A5M9ZBG2</accession>
<dbReference type="EMBL" id="RZJP01000003">
    <property type="protein sequence ID" value="KAA8815936.1"/>
    <property type="molecule type" value="Genomic_DNA"/>
</dbReference>
<dbReference type="SUPFAM" id="SSF53850">
    <property type="entry name" value="Periplasmic binding protein-like II"/>
    <property type="match status" value="1"/>
</dbReference>
<name>A0A5M9ZBG2_9BIFI</name>
<gene>
    <name evidence="1" type="ORF">EMB92_08295</name>
</gene>
<dbReference type="CDD" id="cd13585">
    <property type="entry name" value="PBP2_TMBP_like"/>
    <property type="match status" value="1"/>
</dbReference>
<organism evidence="1 2">
    <name type="scientific">Bifidobacterium callitrichos</name>
    <dbReference type="NCBI Taxonomy" id="762209"/>
    <lineage>
        <taxon>Bacteria</taxon>
        <taxon>Bacillati</taxon>
        <taxon>Actinomycetota</taxon>
        <taxon>Actinomycetes</taxon>
        <taxon>Bifidobacteriales</taxon>
        <taxon>Bifidobacteriaceae</taxon>
        <taxon>Bifidobacterium</taxon>
    </lineage>
</organism>
<evidence type="ECO:0000313" key="1">
    <source>
        <dbReference type="EMBL" id="KAA8815936.1"/>
    </source>
</evidence>
<dbReference type="Proteomes" id="UP000326060">
    <property type="component" value="Unassembled WGS sequence"/>
</dbReference>
<evidence type="ECO:0000313" key="2">
    <source>
        <dbReference type="Proteomes" id="UP000326060"/>
    </source>
</evidence>
<comment type="caution">
    <text evidence="1">The sequence shown here is derived from an EMBL/GenBank/DDBJ whole genome shotgun (WGS) entry which is preliminary data.</text>
</comment>
<protein>
    <submittedName>
        <fullName evidence="1">Sugar ABC transporter substrate-binding protein</fullName>
    </submittedName>
</protein>
<dbReference type="PANTHER" id="PTHR43649:SF14">
    <property type="entry name" value="BLR3389 PROTEIN"/>
    <property type="match status" value="1"/>
</dbReference>
<sequence>MASRKRSGRVAVALEERNDMKRTALRRITAATMVVGLGIGLAGCGGGDGGNGASGTIGTADNPVEIAVWGWEPTLKQATATFEKENPNIKVKVTNVGSAVQTITSLQNAINAGSGAPDVAQFEYHALPQFALAGSLSDLSDKGAKDYADFYTPGTWSQVNINGGIYGLPMDSGPTALFYNKEVFDAAGVTEPPKTWDEYYEAAKKIKALGGGHYITADTGSEGSYTMLASLIWAAGGRPYEIKDAENVSITLTSDPAVKKVADFWQKMIDEGLINTQINSWSDEWNRGLGDGTIASLNYGAWMSANLLASASQASGKFRVATIPQWDASAKPSNGEAGGSTLAILASSKKQEAAWKYIDFVNHERDGINARVDNGAFPADHETLKSDDFLKGSAKLTDYFGGQEYNKVLAQASDEVSEGFSYMPFSAHAMSIYGDSLGPAYRGQKTLSQALADFQKALTDYGRDQGFTVTN</sequence>
<dbReference type="PANTHER" id="PTHR43649">
    <property type="entry name" value="ARABINOSE-BINDING PROTEIN-RELATED"/>
    <property type="match status" value="1"/>
</dbReference>